<dbReference type="RefSeq" id="WP_144248638.1">
    <property type="nucleotide sequence ID" value="NZ_VLPK01000002.1"/>
</dbReference>
<dbReference type="AlphaFoldDB" id="A0A556MLD1"/>
<sequence>MSKRQSLVIGDILSFKGIDKKYKAIICTGIYKDHNPHYYEFAATTYSDENKPSLVDIINSKFYGVGNNKSFDYSKLELDNMWKIHPEVKPYYIGSYGFLIWKKDLRTFYSELELVGNINIVHNLAQNGNGSVNASSLNFLRDFFAFDSLNILLERGQETYQVKSILLGE</sequence>
<accession>A0A556MLD1</accession>
<reference evidence="1 2" key="1">
    <citation type="submission" date="2019-07" db="EMBL/GenBank/DDBJ databases">
        <authorList>
            <person name="Huq M.A."/>
        </authorList>
    </citation>
    <scope>NUCLEOTIDE SEQUENCE [LARGE SCALE GENOMIC DNA]</scope>
    <source>
        <strain evidence="1 2">MAH-19</strain>
    </source>
</reference>
<dbReference type="EMBL" id="VLPK01000002">
    <property type="protein sequence ID" value="TSJ40599.1"/>
    <property type="molecule type" value="Genomic_DNA"/>
</dbReference>
<name>A0A556MLD1_9SPHI</name>
<keyword evidence="2" id="KW-1185">Reference proteome</keyword>
<organism evidence="1 2">
    <name type="scientific">Mucilaginibacter corticis</name>
    <dbReference type="NCBI Taxonomy" id="2597670"/>
    <lineage>
        <taxon>Bacteria</taxon>
        <taxon>Pseudomonadati</taxon>
        <taxon>Bacteroidota</taxon>
        <taxon>Sphingobacteriia</taxon>
        <taxon>Sphingobacteriales</taxon>
        <taxon>Sphingobacteriaceae</taxon>
        <taxon>Mucilaginibacter</taxon>
    </lineage>
</organism>
<gene>
    <name evidence="1" type="ORF">FO440_12680</name>
</gene>
<comment type="caution">
    <text evidence="1">The sequence shown here is derived from an EMBL/GenBank/DDBJ whole genome shotgun (WGS) entry which is preliminary data.</text>
</comment>
<evidence type="ECO:0000313" key="1">
    <source>
        <dbReference type="EMBL" id="TSJ40599.1"/>
    </source>
</evidence>
<dbReference type="Proteomes" id="UP000318733">
    <property type="component" value="Unassembled WGS sequence"/>
</dbReference>
<evidence type="ECO:0000313" key="2">
    <source>
        <dbReference type="Proteomes" id="UP000318733"/>
    </source>
</evidence>
<proteinExistence type="predicted"/>
<protein>
    <submittedName>
        <fullName evidence="1">Uncharacterized protein</fullName>
    </submittedName>
</protein>
<dbReference type="OrthoDB" id="1368631at2"/>